<dbReference type="PANTHER" id="PTHR23183">
    <property type="entry name" value="NOP14"/>
    <property type="match status" value="1"/>
</dbReference>
<dbReference type="AlphaFoldDB" id="A0A843VF77"/>
<proteinExistence type="inferred from homology"/>
<feature type="compositionally biased region" description="Acidic residues" evidence="7">
    <location>
        <begin position="178"/>
        <end position="197"/>
    </location>
</feature>
<dbReference type="GO" id="GO:0030692">
    <property type="term" value="C:Noc4p-Nop14p complex"/>
    <property type="evidence" value="ECO:0007669"/>
    <property type="project" value="TreeGrafter"/>
</dbReference>
<comment type="caution">
    <text evidence="8">The sequence shown here is derived from an EMBL/GenBank/DDBJ whole genome shotgun (WGS) entry which is preliminary data.</text>
</comment>
<feature type="compositionally biased region" description="Basic and acidic residues" evidence="7">
    <location>
        <begin position="58"/>
        <end position="107"/>
    </location>
</feature>
<evidence type="ECO:0000256" key="5">
    <source>
        <dbReference type="ARBA" id="ARBA00023242"/>
    </source>
</evidence>
<evidence type="ECO:0008006" key="10">
    <source>
        <dbReference type="Google" id="ProtNLM"/>
    </source>
</evidence>
<feature type="region of interest" description="Disordered" evidence="7">
    <location>
        <begin position="41"/>
        <end position="244"/>
    </location>
</feature>
<evidence type="ECO:0000256" key="1">
    <source>
        <dbReference type="ARBA" id="ARBA00004604"/>
    </source>
</evidence>
<keyword evidence="5" id="KW-0539">Nucleus</keyword>
<dbReference type="GO" id="GO:0030490">
    <property type="term" value="P:maturation of SSU-rRNA"/>
    <property type="evidence" value="ECO:0007669"/>
    <property type="project" value="TreeGrafter"/>
</dbReference>
<evidence type="ECO:0000256" key="3">
    <source>
        <dbReference type="ARBA" id="ARBA00022517"/>
    </source>
</evidence>
<feature type="compositionally biased region" description="Basic and acidic residues" evidence="7">
    <location>
        <begin position="149"/>
        <end position="161"/>
    </location>
</feature>
<evidence type="ECO:0000313" key="8">
    <source>
        <dbReference type="EMBL" id="MQL95018.1"/>
    </source>
</evidence>
<evidence type="ECO:0000256" key="7">
    <source>
        <dbReference type="SAM" id="MobiDB-lite"/>
    </source>
</evidence>
<dbReference type="Pfam" id="PF04147">
    <property type="entry name" value="Nop14"/>
    <property type="match status" value="1"/>
</dbReference>
<keyword evidence="3" id="KW-0690">Ribosome biogenesis</keyword>
<protein>
    <recommendedName>
        <fullName evidence="10">Nucleolar protein 14</fullName>
    </recommendedName>
</protein>
<name>A0A843VF77_COLES</name>
<keyword evidence="4" id="KW-0698">rRNA processing</keyword>
<comment type="similarity">
    <text evidence="2">Belongs to the NOP14 family.</text>
</comment>
<dbReference type="GO" id="GO:0032040">
    <property type="term" value="C:small-subunit processome"/>
    <property type="evidence" value="ECO:0007669"/>
    <property type="project" value="InterPro"/>
</dbReference>
<feature type="compositionally biased region" description="Acidic residues" evidence="7">
    <location>
        <begin position="108"/>
        <end position="120"/>
    </location>
</feature>
<accession>A0A843VF77</accession>
<feature type="compositionally biased region" description="Basic and acidic residues" evidence="7">
    <location>
        <begin position="230"/>
        <end position="243"/>
    </location>
</feature>
<dbReference type="InterPro" id="IPR007276">
    <property type="entry name" value="Nop14"/>
</dbReference>
<feature type="compositionally biased region" description="Acidic residues" evidence="7">
    <location>
        <begin position="216"/>
        <end position="229"/>
    </location>
</feature>
<sequence length="712" mass="81615">MDLEAHRAMEKEEDEHLVERLDKNFTSLLQSTVFLSLGQKKGLSDSADKASMQEQPDAYDKLVRVLPTDKRARPTDRKKSAEEIAQEERERLELLEEERQKRMHATDDFDDEEEDDDGGDEYFHKSPSKNPKHISGDDLGDSLYINEELQEKTGPVDDIRGNRSGGSAKDADSKSSEDSENDDDRGNDDDDDDDGGDTDGSFKDDLQNVPPAGDWEQSEDDDLSTDEEEATRNSEAENKKDFDANCNKNQEMNYLSNTRKDACGRLVAVKKDPLPFVIEAPQNLVELCSLVNNRPDEEIVEAINRIRVCNAISLSAENRRKMQVFYGVLLQYFAVLSTRNPLNVKLINLLVKPLVEMSVDTPYFAAICARERLLHTHNQFCVDIKNAEKSSWPSLKTLLLLRLWSLTFPCSDFRHIVMTPATLLICEYLMRCPIITGQDTTIGSFICSMLLSVAKQSLKFYPEAIKFLQLLLMSATGRPRSQQLNALSFMDLKPVKYWLLLNNQPSDIHPIDFFSIMSMPVDSPFFVSDNFRASVLVAVVETLHGFVNVYERLSSFPEIFLPVSSLLHEVIKQDTTPEMLRRKMASVAEHIEKKADEFQMLRQPLQMQKQKPAPIKLLNPKFEENFVKGVDYDPDRERVERKKLKKLLKKEAKGAVRELRKDNYFLHEVKEKERLLLEEERAEMYGKARAFLQEQEHAYKSGQLGKGKKRRK</sequence>
<dbReference type="Proteomes" id="UP000652761">
    <property type="component" value="Unassembled WGS sequence"/>
</dbReference>
<dbReference type="EMBL" id="NMUH01001743">
    <property type="protein sequence ID" value="MQL95018.1"/>
    <property type="molecule type" value="Genomic_DNA"/>
</dbReference>
<evidence type="ECO:0000313" key="9">
    <source>
        <dbReference type="Proteomes" id="UP000652761"/>
    </source>
</evidence>
<gene>
    <name evidence="8" type="ORF">Taro_027685</name>
</gene>
<evidence type="ECO:0000256" key="4">
    <source>
        <dbReference type="ARBA" id="ARBA00022552"/>
    </source>
</evidence>
<dbReference type="OrthoDB" id="441771at2759"/>
<dbReference type="PANTHER" id="PTHR23183:SF0">
    <property type="entry name" value="NUCLEOLAR PROTEIN 14"/>
    <property type="match status" value="1"/>
</dbReference>
<keyword evidence="9" id="KW-1185">Reference proteome</keyword>
<reference evidence="8" key="1">
    <citation type="submission" date="2017-07" db="EMBL/GenBank/DDBJ databases">
        <title>Taro Niue Genome Assembly and Annotation.</title>
        <authorList>
            <person name="Atibalentja N."/>
            <person name="Keating K."/>
            <person name="Fields C.J."/>
        </authorList>
    </citation>
    <scope>NUCLEOTIDE SEQUENCE</scope>
    <source>
        <strain evidence="8">Niue_2</strain>
        <tissue evidence="8">Leaf</tissue>
    </source>
</reference>
<evidence type="ECO:0000256" key="2">
    <source>
        <dbReference type="ARBA" id="ARBA00007466"/>
    </source>
</evidence>
<evidence type="ECO:0000256" key="6">
    <source>
        <dbReference type="ARBA" id="ARBA00024695"/>
    </source>
</evidence>
<comment type="function">
    <text evidence="6">Involved in nucleolar processing of pre-18S ribosomal RNA. Has a role in the nuclear export of 40S pre-ribosomal subunit to the cytoplasm.</text>
</comment>
<comment type="subcellular location">
    <subcellularLocation>
        <location evidence="1">Nucleus</location>
        <location evidence="1">Nucleolus</location>
    </subcellularLocation>
</comment>
<organism evidence="8 9">
    <name type="scientific">Colocasia esculenta</name>
    <name type="common">Wild taro</name>
    <name type="synonym">Arum esculentum</name>
    <dbReference type="NCBI Taxonomy" id="4460"/>
    <lineage>
        <taxon>Eukaryota</taxon>
        <taxon>Viridiplantae</taxon>
        <taxon>Streptophyta</taxon>
        <taxon>Embryophyta</taxon>
        <taxon>Tracheophyta</taxon>
        <taxon>Spermatophyta</taxon>
        <taxon>Magnoliopsida</taxon>
        <taxon>Liliopsida</taxon>
        <taxon>Araceae</taxon>
        <taxon>Aroideae</taxon>
        <taxon>Colocasieae</taxon>
        <taxon>Colocasia</taxon>
    </lineage>
</organism>